<evidence type="ECO:0000256" key="3">
    <source>
        <dbReference type="ARBA" id="ARBA00022989"/>
    </source>
</evidence>
<dbReference type="InterPro" id="IPR049326">
    <property type="entry name" value="Rhodopsin_dom_fungi"/>
</dbReference>
<dbReference type="InterPro" id="IPR052337">
    <property type="entry name" value="SAT4-like"/>
</dbReference>
<sequence>MRVLILAEVKWGFGKHMGDLSEGMQSHMFFYFWLNFVSYQASIGFTRVSIIFQYLRVFAVTKATRITLICMLIFVALYTLQAVIVTIFSCTPVSDFWNGENPGLCIDIKAFWIFHAVFTISFDILIIYLPIPIIRRLKISRKQRVTLIILFSLGAIGS</sequence>
<evidence type="ECO:0000256" key="5">
    <source>
        <dbReference type="ARBA" id="ARBA00038359"/>
    </source>
</evidence>
<reference evidence="8 9" key="1">
    <citation type="submission" date="2024-02" db="EMBL/GenBank/DDBJ databases">
        <title>De novo assembly and annotation of 12 fungi associated with fruit tree decline syndrome in Ontario, Canada.</title>
        <authorList>
            <person name="Sulman M."/>
            <person name="Ellouze W."/>
            <person name="Ilyukhin E."/>
        </authorList>
    </citation>
    <scope>NUCLEOTIDE SEQUENCE [LARGE SCALE GENOMIC DNA]</scope>
    <source>
        <strain evidence="8 9">M1-105</strain>
    </source>
</reference>
<comment type="similarity">
    <text evidence="5">Belongs to the SAT4 family.</text>
</comment>
<dbReference type="Pfam" id="PF20684">
    <property type="entry name" value="Fung_rhodopsin"/>
    <property type="match status" value="1"/>
</dbReference>
<feature type="domain" description="Rhodopsin" evidence="7">
    <location>
        <begin position="5"/>
        <end position="156"/>
    </location>
</feature>
<evidence type="ECO:0000256" key="6">
    <source>
        <dbReference type="SAM" id="Phobius"/>
    </source>
</evidence>
<feature type="transmembrane region" description="Helical" evidence="6">
    <location>
        <begin position="66"/>
        <end position="90"/>
    </location>
</feature>
<proteinExistence type="inferred from homology"/>
<evidence type="ECO:0000259" key="7">
    <source>
        <dbReference type="Pfam" id="PF20684"/>
    </source>
</evidence>
<evidence type="ECO:0000256" key="4">
    <source>
        <dbReference type="ARBA" id="ARBA00023136"/>
    </source>
</evidence>
<evidence type="ECO:0000256" key="1">
    <source>
        <dbReference type="ARBA" id="ARBA00004141"/>
    </source>
</evidence>
<feature type="transmembrane region" description="Helical" evidence="6">
    <location>
        <begin position="30"/>
        <end position="54"/>
    </location>
</feature>
<dbReference type="Proteomes" id="UP001521116">
    <property type="component" value="Unassembled WGS sequence"/>
</dbReference>
<name>A0ABR3SGK6_9PEZI</name>
<organism evidence="8 9">
    <name type="scientific">Neofusicoccum ribis</name>
    <dbReference type="NCBI Taxonomy" id="45134"/>
    <lineage>
        <taxon>Eukaryota</taxon>
        <taxon>Fungi</taxon>
        <taxon>Dikarya</taxon>
        <taxon>Ascomycota</taxon>
        <taxon>Pezizomycotina</taxon>
        <taxon>Dothideomycetes</taxon>
        <taxon>Dothideomycetes incertae sedis</taxon>
        <taxon>Botryosphaeriales</taxon>
        <taxon>Botryosphaeriaceae</taxon>
        <taxon>Neofusicoccum</taxon>
    </lineage>
</organism>
<dbReference type="EMBL" id="JAJVDC020000169">
    <property type="protein sequence ID" value="KAL1620451.1"/>
    <property type="molecule type" value="Genomic_DNA"/>
</dbReference>
<keyword evidence="9" id="KW-1185">Reference proteome</keyword>
<dbReference type="PANTHER" id="PTHR33048">
    <property type="entry name" value="PTH11-LIKE INTEGRAL MEMBRANE PROTEIN (AFU_ORTHOLOGUE AFUA_5G11245)"/>
    <property type="match status" value="1"/>
</dbReference>
<feature type="transmembrane region" description="Helical" evidence="6">
    <location>
        <begin position="110"/>
        <end position="134"/>
    </location>
</feature>
<evidence type="ECO:0000256" key="2">
    <source>
        <dbReference type="ARBA" id="ARBA00022692"/>
    </source>
</evidence>
<evidence type="ECO:0000313" key="8">
    <source>
        <dbReference type="EMBL" id="KAL1620451.1"/>
    </source>
</evidence>
<keyword evidence="4 6" id="KW-0472">Membrane</keyword>
<dbReference type="PANTHER" id="PTHR33048:SF47">
    <property type="entry name" value="INTEGRAL MEMBRANE PROTEIN-RELATED"/>
    <property type="match status" value="1"/>
</dbReference>
<comment type="subcellular location">
    <subcellularLocation>
        <location evidence="1">Membrane</location>
        <topology evidence="1">Multi-pass membrane protein</topology>
    </subcellularLocation>
</comment>
<accession>A0ABR3SGK6</accession>
<protein>
    <recommendedName>
        <fullName evidence="7">Rhodopsin domain-containing protein</fullName>
    </recommendedName>
</protein>
<keyword evidence="3 6" id="KW-1133">Transmembrane helix</keyword>
<comment type="caution">
    <text evidence="8">The sequence shown here is derived from an EMBL/GenBank/DDBJ whole genome shotgun (WGS) entry which is preliminary data.</text>
</comment>
<gene>
    <name evidence="8" type="ORF">SLS56_009682</name>
</gene>
<keyword evidence="2 6" id="KW-0812">Transmembrane</keyword>
<evidence type="ECO:0000313" key="9">
    <source>
        <dbReference type="Proteomes" id="UP001521116"/>
    </source>
</evidence>